<evidence type="ECO:0000256" key="1">
    <source>
        <dbReference type="ARBA" id="ARBA00004123"/>
    </source>
</evidence>
<dbReference type="Proteomes" id="UP000327013">
    <property type="component" value="Chromosome 7"/>
</dbReference>
<protein>
    <recommendedName>
        <fullName evidence="8">AP2/ERF domain-containing protein</fullName>
    </recommendedName>
</protein>
<evidence type="ECO:0000256" key="3">
    <source>
        <dbReference type="ARBA" id="ARBA00023015"/>
    </source>
</evidence>
<dbReference type="OrthoDB" id="49610at2759"/>
<evidence type="ECO:0000256" key="4">
    <source>
        <dbReference type="ARBA" id="ARBA00023125"/>
    </source>
</evidence>
<keyword evidence="5" id="KW-0804">Transcription</keyword>
<dbReference type="PANTHER" id="PTHR31677">
    <property type="entry name" value="AP2 DOMAIN CLASS TRANSCRIPTION FACTOR"/>
    <property type="match status" value="1"/>
</dbReference>
<gene>
    <name evidence="9" type="ORF">FH972_017747</name>
</gene>
<evidence type="ECO:0000256" key="7">
    <source>
        <dbReference type="SAM" id="MobiDB-lite"/>
    </source>
</evidence>
<dbReference type="GO" id="GO:0003677">
    <property type="term" value="F:DNA binding"/>
    <property type="evidence" value="ECO:0007669"/>
    <property type="project" value="UniProtKB-KW"/>
</dbReference>
<evidence type="ECO:0000256" key="2">
    <source>
        <dbReference type="ARBA" id="ARBA00022745"/>
    </source>
</evidence>
<dbReference type="AlphaFoldDB" id="A0A5N6RK27"/>
<feature type="domain" description="AP2/ERF" evidence="8">
    <location>
        <begin position="91"/>
        <end position="138"/>
    </location>
</feature>
<keyword evidence="3" id="KW-0805">Transcription regulation</keyword>
<dbReference type="EMBL" id="CM017327">
    <property type="protein sequence ID" value="KAE8099794.1"/>
    <property type="molecule type" value="Genomic_DNA"/>
</dbReference>
<feature type="region of interest" description="Disordered" evidence="7">
    <location>
        <begin position="34"/>
        <end position="55"/>
    </location>
</feature>
<organism evidence="9 10">
    <name type="scientific">Carpinus fangiana</name>
    <dbReference type="NCBI Taxonomy" id="176857"/>
    <lineage>
        <taxon>Eukaryota</taxon>
        <taxon>Viridiplantae</taxon>
        <taxon>Streptophyta</taxon>
        <taxon>Embryophyta</taxon>
        <taxon>Tracheophyta</taxon>
        <taxon>Spermatophyta</taxon>
        <taxon>Magnoliopsida</taxon>
        <taxon>eudicotyledons</taxon>
        <taxon>Gunneridae</taxon>
        <taxon>Pentapetalae</taxon>
        <taxon>rosids</taxon>
        <taxon>fabids</taxon>
        <taxon>Fagales</taxon>
        <taxon>Betulaceae</taxon>
        <taxon>Carpinus</taxon>
    </lineage>
</organism>
<evidence type="ECO:0000256" key="5">
    <source>
        <dbReference type="ARBA" id="ARBA00023163"/>
    </source>
</evidence>
<dbReference type="GO" id="GO:0005634">
    <property type="term" value="C:nucleus"/>
    <property type="evidence" value="ECO:0007669"/>
    <property type="project" value="UniProtKB-SubCell"/>
</dbReference>
<reference evidence="9 10" key="1">
    <citation type="submission" date="2019-06" db="EMBL/GenBank/DDBJ databases">
        <title>A chromosomal-level reference genome of Carpinus fangiana (Coryloideae, Betulaceae).</title>
        <authorList>
            <person name="Yang X."/>
            <person name="Wang Z."/>
            <person name="Zhang L."/>
            <person name="Hao G."/>
            <person name="Liu J."/>
            <person name="Yang Y."/>
        </authorList>
    </citation>
    <scope>NUCLEOTIDE SEQUENCE [LARGE SCALE GENOMIC DNA]</scope>
    <source>
        <strain evidence="9">Cfa_2016G</strain>
        <tissue evidence="9">Leaf</tissue>
    </source>
</reference>
<dbReference type="Gene3D" id="3.30.730.10">
    <property type="entry name" value="AP2/ERF domain"/>
    <property type="match status" value="2"/>
</dbReference>
<evidence type="ECO:0000313" key="10">
    <source>
        <dbReference type="Proteomes" id="UP000327013"/>
    </source>
</evidence>
<sequence>MTLKKKKKNKDDHQAAKAYDKAALEYHGRKGKLNFPIEAGKSDSNAKSGERKWSREEELVNSEGILFENPNAQPELLPVVPENPSVEEEKHYRGVTKIKQGKYGAKIIRFAKDKWLGTFDTAIEATKAYNKAAIEYHC</sequence>
<dbReference type="GO" id="GO:0009873">
    <property type="term" value="P:ethylene-activated signaling pathway"/>
    <property type="evidence" value="ECO:0007669"/>
    <property type="project" value="UniProtKB-KW"/>
</dbReference>
<accession>A0A5N6RK27</accession>
<keyword evidence="6" id="KW-0539">Nucleus</keyword>
<dbReference type="InterPro" id="IPR001471">
    <property type="entry name" value="AP2/ERF_dom"/>
</dbReference>
<keyword evidence="10" id="KW-1185">Reference proteome</keyword>
<comment type="subcellular location">
    <subcellularLocation>
        <location evidence="1">Nucleus</location>
    </subcellularLocation>
</comment>
<evidence type="ECO:0000256" key="6">
    <source>
        <dbReference type="ARBA" id="ARBA00023242"/>
    </source>
</evidence>
<evidence type="ECO:0000313" key="9">
    <source>
        <dbReference type="EMBL" id="KAE8099794.1"/>
    </source>
</evidence>
<dbReference type="PROSITE" id="PS51032">
    <property type="entry name" value="AP2_ERF"/>
    <property type="match status" value="1"/>
</dbReference>
<dbReference type="PANTHER" id="PTHR31677:SF196">
    <property type="entry name" value="ETHYLENE-RESPONSIVE TRANSCRIPTION FACTOR ERF109"/>
    <property type="match status" value="1"/>
</dbReference>
<name>A0A5N6RK27_9ROSI</name>
<dbReference type="InterPro" id="IPR036955">
    <property type="entry name" value="AP2/ERF_dom_sf"/>
</dbReference>
<dbReference type="SMART" id="SM00380">
    <property type="entry name" value="AP2"/>
    <property type="match status" value="1"/>
</dbReference>
<dbReference type="SUPFAM" id="SSF54171">
    <property type="entry name" value="DNA-binding domain"/>
    <property type="match status" value="1"/>
</dbReference>
<keyword evidence="4" id="KW-0238">DNA-binding</keyword>
<dbReference type="GO" id="GO:0003700">
    <property type="term" value="F:DNA-binding transcription factor activity"/>
    <property type="evidence" value="ECO:0007669"/>
    <property type="project" value="InterPro"/>
</dbReference>
<proteinExistence type="predicted"/>
<keyword evidence="2" id="KW-0936">Ethylene signaling pathway</keyword>
<dbReference type="InterPro" id="IPR016177">
    <property type="entry name" value="DNA-bd_dom_sf"/>
</dbReference>
<evidence type="ECO:0000259" key="8">
    <source>
        <dbReference type="PROSITE" id="PS51032"/>
    </source>
</evidence>